<dbReference type="EMBL" id="JABANO010038375">
    <property type="protein sequence ID" value="KAF4698661.1"/>
    <property type="molecule type" value="Genomic_DNA"/>
</dbReference>
<keyword evidence="4" id="KW-1185">Reference proteome</keyword>
<feature type="compositionally biased region" description="Polar residues" evidence="1">
    <location>
        <begin position="41"/>
        <end position="52"/>
    </location>
</feature>
<feature type="region of interest" description="Disordered" evidence="1">
    <location>
        <begin position="1"/>
        <end position="54"/>
    </location>
</feature>
<name>A0A7J6NMQ7_PEROL</name>
<gene>
    <name evidence="2" type="ORF">FOZ62_002680</name>
    <name evidence="3" type="ORF">FOZ63_015333</name>
</gene>
<dbReference type="CDD" id="cd00167">
    <property type="entry name" value="SANT"/>
    <property type="match status" value="1"/>
</dbReference>
<proteinExistence type="predicted"/>
<evidence type="ECO:0000313" key="4">
    <source>
        <dbReference type="Proteomes" id="UP000553632"/>
    </source>
</evidence>
<dbReference type="Proteomes" id="UP000553632">
    <property type="component" value="Unassembled WGS sequence"/>
</dbReference>
<sequence>MPTVADDDAELKGSQLDEEVSASTEPVLQGSEGSLDDDNSVLDSESGTSTLLRGSKWAEEEVRELLRAHSIHGTDFKSALDSGQFRFSKGRTELSLKRKFYRLESTA</sequence>
<evidence type="ECO:0000313" key="2">
    <source>
        <dbReference type="EMBL" id="KAF4684840.1"/>
    </source>
</evidence>
<organism evidence="2 5">
    <name type="scientific">Perkinsus olseni</name>
    <name type="common">Perkinsus atlanticus</name>
    <dbReference type="NCBI Taxonomy" id="32597"/>
    <lineage>
        <taxon>Eukaryota</taxon>
        <taxon>Sar</taxon>
        <taxon>Alveolata</taxon>
        <taxon>Perkinsozoa</taxon>
        <taxon>Perkinsea</taxon>
        <taxon>Perkinsida</taxon>
        <taxon>Perkinsidae</taxon>
        <taxon>Perkinsus</taxon>
    </lineage>
</organism>
<reference evidence="4 5" key="1">
    <citation type="submission" date="2020-04" db="EMBL/GenBank/DDBJ databases">
        <title>Perkinsus olseni comparative genomics.</title>
        <authorList>
            <person name="Bogema D.R."/>
        </authorList>
    </citation>
    <scope>NUCLEOTIDE SEQUENCE [LARGE SCALE GENOMIC DNA]</scope>
    <source>
        <strain evidence="2">ATCC PRA-205</strain>
        <strain evidence="3 4">ATCC PRA-207</strain>
    </source>
</reference>
<comment type="caution">
    <text evidence="2">The sequence shown here is derived from an EMBL/GenBank/DDBJ whole genome shotgun (WGS) entry which is preliminary data.</text>
</comment>
<evidence type="ECO:0000256" key="1">
    <source>
        <dbReference type="SAM" id="MobiDB-lite"/>
    </source>
</evidence>
<evidence type="ECO:0000313" key="5">
    <source>
        <dbReference type="Proteomes" id="UP000574390"/>
    </source>
</evidence>
<evidence type="ECO:0000313" key="3">
    <source>
        <dbReference type="EMBL" id="KAF4698661.1"/>
    </source>
</evidence>
<dbReference type="AlphaFoldDB" id="A0A7J6NMQ7"/>
<dbReference type="Proteomes" id="UP000574390">
    <property type="component" value="Unassembled WGS sequence"/>
</dbReference>
<accession>A0A7J6NMQ7</accession>
<dbReference type="EMBL" id="JABANM010037128">
    <property type="protein sequence ID" value="KAF4684840.1"/>
    <property type="molecule type" value="Genomic_DNA"/>
</dbReference>
<protein>
    <submittedName>
        <fullName evidence="2">Uncharacterized protein</fullName>
    </submittedName>
</protein>
<dbReference type="InterPro" id="IPR001005">
    <property type="entry name" value="SANT/Myb"/>
</dbReference>